<dbReference type="NCBIfam" id="TIGR02108">
    <property type="entry name" value="PQQ_syn_pqqB"/>
    <property type="match status" value="1"/>
</dbReference>
<keyword evidence="9" id="KW-1185">Reference proteome</keyword>
<reference evidence="8 9" key="1">
    <citation type="submission" date="2019-02" db="EMBL/GenBank/DDBJ databases">
        <title>Genomic Encyclopedia of Type Strains, Phase IV (KMG-IV): sequencing the most valuable type-strain genomes for metagenomic binning, comparative biology and taxonomic classification.</title>
        <authorList>
            <person name="Goeker M."/>
        </authorList>
    </citation>
    <scope>NUCLEOTIDE SEQUENCE [LARGE SCALE GENOMIC DNA]</scope>
    <source>
        <strain evidence="8 9">DSM 23814</strain>
    </source>
</reference>
<evidence type="ECO:0000259" key="7">
    <source>
        <dbReference type="Pfam" id="PF12706"/>
    </source>
</evidence>
<dbReference type="CDD" id="cd16274">
    <property type="entry name" value="PQQB-like_MBL-fold"/>
    <property type="match status" value="1"/>
</dbReference>
<evidence type="ECO:0000256" key="3">
    <source>
        <dbReference type="ARBA" id="ARBA00015084"/>
    </source>
</evidence>
<evidence type="ECO:0000256" key="6">
    <source>
        <dbReference type="HAMAP-Rule" id="MF_00653"/>
    </source>
</evidence>
<proteinExistence type="inferred from homology"/>
<organism evidence="8 9">
    <name type="scientific">Advenella incenata</name>
    <dbReference type="NCBI Taxonomy" id="267800"/>
    <lineage>
        <taxon>Bacteria</taxon>
        <taxon>Pseudomonadati</taxon>
        <taxon>Pseudomonadota</taxon>
        <taxon>Betaproteobacteria</taxon>
        <taxon>Burkholderiales</taxon>
        <taxon>Alcaligenaceae</taxon>
    </lineage>
</organism>
<comment type="pathway">
    <text evidence="1 6">Cofactor biosynthesis; pyrroloquinoline quinone biosynthesis.</text>
</comment>
<evidence type="ECO:0000256" key="5">
    <source>
        <dbReference type="ARBA" id="ARBA00022905"/>
    </source>
</evidence>
<keyword evidence="4 6" id="KW-0813">Transport</keyword>
<evidence type="ECO:0000256" key="2">
    <source>
        <dbReference type="ARBA" id="ARBA00008481"/>
    </source>
</evidence>
<dbReference type="UniPathway" id="UPA00539"/>
<name>A0A4Q7VB52_9BURK</name>
<gene>
    <name evidence="6" type="primary">pqqB</name>
    <name evidence="8" type="ORF">EV681_3782</name>
</gene>
<dbReference type="Gene3D" id="3.60.15.10">
    <property type="entry name" value="Ribonuclease Z/Hydroxyacylglutathione hydrolase-like"/>
    <property type="match status" value="1"/>
</dbReference>
<keyword evidence="5 6" id="KW-0884">PQQ biosynthesis</keyword>
<protein>
    <recommendedName>
        <fullName evidence="3 6">Coenzyme PQQ synthesis protein B</fullName>
    </recommendedName>
    <alternativeName>
        <fullName evidence="6">Pyrroloquinoline quinone biosynthesis protein B</fullName>
    </alternativeName>
</protein>
<dbReference type="InterPro" id="IPR036866">
    <property type="entry name" value="RibonucZ/Hydroxyglut_hydro"/>
</dbReference>
<comment type="function">
    <text evidence="6">May be involved in the transport of PQQ or its precursor to the periplasm.</text>
</comment>
<evidence type="ECO:0000313" key="8">
    <source>
        <dbReference type="EMBL" id="RZT93017.1"/>
    </source>
</evidence>
<dbReference type="GO" id="GO:0018189">
    <property type="term" value="P:pyrroloquinoline quinone biosynthetic process"/>
    <property type="evidence" value="ECO:0007669"/>
    <property type="project" value="UniProtKB-UniRule"/>
</dbReference>
<feature type="domain" description="Metallo-beta-lactamase" evidence="7">
    <location>
        <begin position="65"/>
        <end position="290"/>
    </location>
</feature>
<dbReference type="InterPro" id="IPR011842">
    <property type="entry name" value="PQQ_synth_PqqB"/>
</dbReference>
<dbReference type="PANTHER" id="PTHR42663:SF7">
    <property type="entry name" value="COENZYME PQQ SYNTHESIS PROTEIN B"/>
    <property type="match status" value="1"/>
</dbReference>
<comment type="caution">
    <text evidence="8">The sequence shown here is derived from an EMBL/GenBank/DDBJ whole genome shotgun (WGS) entry which is preliminary data.</text>
</comment>
<dbReference type="Proteomes" id="UP000293398">
    <property type="component" value="Unassembled WGS sequence"/>
</dbReference>
<accession>A0A4Q7VB52</accession>
<comment type="similarity">
    <text evidence="2 6">Belongs to the PqqB family.</text>
</comment>
<dbReference type="AlphaFoldDB" id="A0A4Q7VB52"/>
<dbReference type="Pfam" id="PF12706">
    <property type="entry name" value="Lactamase_B_2"/>
    <property type="match status" value="1"/>
</dbReference>
<evidence type="ECO:0000256" key="4">
    <source>
        <dbReference type="ARBA" id="ARBA00022448"/>
    </source>
</evidence>
<dbReference type="EMBL" id="SHKO01000003">
    <property type="protein sequence ID" value="RZT93017.1"/>
    <property type="molecule type" value="Genomic_DNA"/>
</dbReference>
<sequence length="323" mass="35444">MRRWREPVPFYLLPMKILVLGSAAGGGFPQWNCNCPNCDGVRRQSIRAIPRTQSSIAISADGIQWLLVNASPDILKQIQANPALQPARNVRDTGITSVILMDAQIDHVTGLLMLRESSSPIPLYCTEPVWNDLSTGLPLTQVLSHYCGLTHRHITVEENRFSPPLQLVELPGITITPFPLTSKAPPYSPNRNNPQVGDNIGLLITSERSGKSLFYAPGLGQIEPLVLEAMSRADCVMVDGTVWTEDEMIRLGLSRKTAAQMGHLPQSGPNGMISVLDSLGDNKRKILIHINNSNPILNQDSEEAAVLQRHNIEIAVDGMEITL</sequence>
<dbReference type="PANTHER" id="PTHR42663">
    <property type="entry name" value="HYDROLASE C777.06C-RELATED-RELATED"/>
    <property type="match status" value="1"/>
</dbReference>
<dbReference type="HAMAP" id="MF_00653">
    <property type="entry name" value="PQQ_syn_PqqB"/>
    <property type="match status" value="1"/>
</dbReference>
<evidence type="ECO:0000256" key="1">
    <source>
        <dbReference type="ARBA" id="ARBA00004886"/>
    </source>
</evidence>
<dbReference type="InterPro" id="IPR001279">
    <property type="entry name" value="Metallo-B-lactamas"/>
</dbReference>
<evidence type="ECO:0000313" key="9">
    <source>
        <dbReference type="Proteomes" id="UP000293398"/>
    </source>
</evidence>
<dbReference type="SUPFAM" id="SSF56281">
    <property type="entry name" value="Metallo-hydrolase/oxidoreductase"/>
    <property type="match status" value="1"/>
</dbReference>